<feature type="transmembrane region" description="Helical" evidence="1">
    <location>
        <begin position="85"/>
        <end position="114"/>
    </location>
</feature>
<dbReference type="InterPro" id="IPR014204">
    <property type="entry name" value="Spore_V_AE"/>
</dbReference>
<dbReference type="PANTHER" id="PTHR38450">
    <property type="entry name" value="STAGE V SPORULATION PROTEIN AC-RELATED"/>
    <property type="match status" value="1"/>
</dbReference>
<dbReference type="PANTHER" id="PTHR38450:SF2">
    <property type="entry name" value="STAGE V SPORULATION PROTEIN AEB"/>
    <property type="match status" value="1"/>
</dbReference>
<protein>
    <submittedName>
        <fullName evidence="3">Stage V sporulation protein AE</fullName>
    </submittedName>
</protein>
<sequence>MLVSILVSFIVGGLICVCGQLIIDVFKQTPAFMLSLFVVIGSILDGLGLYEPFIDFAGAGATVPIMSFGNALVHGALEEAEQSGIIGVIIGMFQLTSAGITSAIVFGMIGALLFKPKS</sequence>
<feature type="transmembrane region" description="Helical" evidence="1">
    <location>
        <begin position="30"/>
        <end position="50"/>
    </location>
</feature>
<reference evidence="2 5" key="2">
    <citation type="submission" date="2019-07" db="EMBL/GenBank/DDBJ databases">
        <title>Whole genome shotgun sequence of Halolactibacillus miurensis NBRC 100873.</title>
        <authorList>
            <person name="Hosoyama A."/>
            <person name="Uohara A."/>
            <person name="Ohji S."/>
            <person name="Ichikawa N."/>
        </authorList>
    </citation>
    <scope>NUCLEOTIDE SEQUENCE [LARGE SCALE GENOMIC DNA]</scope>
    <source>
        <strain evidence="2 5">NBRC 100873</strain>
    </source>
</reference>
<dbReference type="EMBL" id="FPAI01000005">
    <property type="protein sequence ID" value="SFS59676.1"/>
    <property type="molecule type" value="Genomic_DNA"/>
</dbReference>
<accession>A0A1I6R4S6</accession>
<dbReference type="InterPro" id="IPR005562">
    <property type="entry name" value="SpoVA"/>
</dbReference>
<dbReference type="STRING" id="306541.SAMN05421668_105125"/>
<keyword evidence="1" id="KW-0472">Membrane</keyword>
<keyword evidence="1" id="KW-1133">Transmembrane helix</keyword>
<proteinExistence type="predicted"/>
<evidence type="ECO:0000256" key="1">
    <source>
        <dbReference type="SAM" id="Phobius"/>
    </source>
</evidence>
<name>A0A1I6R4S6_9BACI</name>
<dbReference type="NCBIfam" id="TIGR02839">
    <property type="entry name" value="spore_V_AE"/>
    <property type="match status" value="1"/>
</dbReference>
<dbReference type="Proteomes" id="UP000199139">
    <property type="component" value="Unassembled WGS sequence"/>
</dbReference>
<evidence type="ECO:0000313" key="4">
    <source>
        <dbReference type="Proteomes" id="UP000199139"/>
    </source>
</evidence>
<reference evidence="3 4" key="1">
    <citation type="submission" date="2016-10" db="EMBL/GenBank/DDBJ databases">
        <authorList>
            <person name="de Groot N.N."/>
        </authorList>
    </citation>
    <scope>NUCLEOTIDE SEQUENCE [LARGE SCALE GENOMIC DNA]</scope>
    <source>
        <strain evidence="3 4">DSM 17074</strain>
    </source>
</reference>
<feature type="transmembrane region" description="Helical" evidence="1">
    <location>
        <begin position="6"/>
        <end position="23"/>
    </location>
</feature>
<organism evidence="3 4">
    <name type="scientific">Halolactibacillus miurensis</name>
    <dbReference type="NCBI Taxonomy" id="306541"/>
    <lineage>
        <taxon>Bacteria</taxon>
        <taxon>Bacillati</taxon>
        <taxon>Bacillota</taxon>
        <taxon>Bacilli</taxon>
        <taxon>Bacillales</taxon>
        <taxon>Bacillaceae</taxon>
        <taxon>Halolactibacillus</taxon>
    </lineage>
</organism>
<gene>
    <name evidence="2" type="ORF">HMI01_05510</name>
    <name evidence="3" type="ORF">SAMN05421668_105125</name>
</gene>
<keyword evidence="1" id="KW-0812">Transmembrane</keyword>
<dbReference type="Pfam" id="PF03862">
    <property type="entry name" value="SpoVAC_SpoVAEB"/>
    <property type="match status" value="1"/>
</dbReference>
<dbReference type="EMBL" id="BJWJ01000004">
    <property type="protein sequence ID" value="GEM03563.1"/>
    <property type="molecule type" value="Genomic_DNA"/>
</dbReference>
<keyword evidence="5" id="KW-1185">Reference proteome</keyword>
<evidence type="ECO:0000313" key="2">
    <source>
        <dbReference type="EMBL" id="GEM03563.1"/>
    </source>
</evidence>
<evidence type="ECO:0000313" key="5">
    <source>
        <dbReference type="Proteomes" id="UP000321773"/>
    </source>
</evidence>
<dbReference type="OrthoDB" id="9797988at2"/>
<dbReference type="AlphaFoldDB" id="A0A1I6R4S6"/>
<evidence type="ECO:0000313" key="3">
    <source>
        <dbReference type="EMBL" id="SFS59676.1"/>
    </source>
</evidence>
<dbReference type="RefSeq" id="WP_062322125.1">
    <property type="nucleotide sequence ID" value="NZ_BJWJ01000004.1"/>
</dbReference>
<dbReference type="Proteomes" id="UP000321773">
    <property type="component" value="Unassembled WGS sequence"/>
</dbReference>